<evidence type="ECO:0000256" key="3">
    <source>
        <dbReference type="ARBA" id="ARBA00022989"/>
    </source>
</evidence>
<dbReference type="InterPro" id="IPR020846">
    <property type="entry name" value="MFS_dom"/>
</dbReference>
<evidence type="ECO:0000256" key="4">
    <source>
        <dbReference type="ARBA" id="ARBA00023136"/>
    </source>
</evidence>
<organism evidence="8 9">
    <name type="scientific">Hymenoscyphus albidus</name>
    <dbReference type="NCBI Taxonomy" id="595503"/>
    <lineage>
        <taxon>Eukaryota</taxon>
        <taxon>Fungi</taxon>
        <taxon>Dikarya</taxon>
        <taxon>Ascomycota</taxon>
        <taxon>Pezizomycotina</taxon>
        <taxon>Leotiomycetes</taxon>
        <taxon>Helotiales</taxon>
        <taxon>Helotiaceae</taxon>
        <taxon>Hymenoscyphus</taxon>
    </lineage>
</organism>
<dbReference type="AlphaFoldDB" id="A0A9N9LQA7"/>
<keyword evidence="9" id="KW-1185">Reference proteome</keyword>
<dbReference type="SUPFAM" id="SSF103473">
    <property type="entry name" value="MFS general substrate transporter"/>
    <property type="match status" value="1"/>
</dbReference>
<feature type="transmembrane region" description="Helical" evidence="6">
    <location>
        <begin position="131"/>
        <end position="152"/>
    </location>
</feature>
<evidence type="ECO:0000256" key="5">
    <source>
        <dbReference type="SAM" id="MobiDB-lite"/>
    </source>
</evidence>
<gene>
    <name evidence="8" type="ORF">HYALB_00002481</name>
</gene>
<protein>
    <recommendedName>
        <fullName evidence="7">Major facilitator superfamily (MFS) profile domain-containing protein</fullName>
    </recommendedName>
</protein>
<keyword evidence="4 6" id="KW-0472">Membrane</keyword>
<keyword evidence="3 6" id="KW-1133">Transmembrane helix</keyword>
<accession>A0A9N9LQA7</accession>
<reference evidence="8" key="1">
    <citation type="submission" date="2021-07" db="EMBL/GenBank/DDBJ databases">
        <authorList>
            <person name="Durling M."/>
        </authorList>
    </citation>
    <scope>NUCLEOTIDE SEQUENCE</scope>
</reference>
<dbReference type="OrthoDB" id="5296287at2759"/>
<feature type="transmembrane region" description="Helical" evidence="6">
    <location>
        <begin position="221"/>
        <end position="244"/>
    </location>
</feature>
<evidence type="ECO:0000256" key="2">
    <source>
        <dbReference type="ARBA" id="ARBA00022692"/>
    </source>
</evidence>
<feature type="transmembrane region" description="Helical" evidence="6">
    <location>
        <begin position="164"/>
        <end position="181"/>
    </location>
</feature>
<dbReference type="EMBL" id="CAJVRM010000307">
    <property type="protein sequence ID" value="CAG8979355.1"/>
    <property type="molecule type" value="Genomic_DNA"/>
</dbReference>
<dbReference type="PANTHER" id="PTHR23502:SF163">
    <property type="entry name" value="MAJOR FACILITATOR SUPERFAMILY (MFS) PROFILE DOMAIN-CONTAINING PROTEIN"/>
    <property type="match status" value="1"/>
</dbReference>
<proteinExistence type="predicted"/>
<dbReference type="PROSITE" id="PS50850">
    <property type="entry name" value="MFS"/>
    <property type="match status" value="1"/>
</dbReference>
<evidence type="ECO:0000313" key="8">
    <source>
        <dbReference type="EMBL" id="CAG8979355.1"/>
    </source>
</evidence>
<feature type="transmembrane region" description="Helical" evidence="6">
    <location>
        <begin position="66"/>
        <end position="88"/>
    </location>
</feature>
<dbReference type="GO" id="GO:0016020">
    <property type="term" value="C:membrane"/>
    <property type="evidence" value="ECO:0007669"/>
    <property type="project" value="UniProtKB-SubCell"/>
</dbReference>
<feature type="domain" description="Major facilitator superfamily (MFS) profile" evidence="7">
    <location>
        <begin position="67"/>
        <end position="253"/>
    </location>
</feature>
<sequence length="253" mass="27730">MAVEIDSTPLEAIKPPTHNQDTKLSLEAKPSLIEGISEGVVEDQNIVSFGEDDPDNPMQWPLWRKWSIVLLIATIFMLTYVIIILGRWSTDGQGKYIQKLPFTDMWTSNFGTIIIVPAVPQVLVEFNTNDGLYSIILVSIWELGEGFGPFLVGPLSEKYGRIPIYHAGNLLFIICSVASALSRNISMLVSLRFLNGFVITSSTPGPSIIGDLFHSENRGKAIALAVSLPLIGSFVAPMLGSVIADSLGWRWAI</sequence>
<dbReference type="InterPro" id="IPR036259">
    <property type="entry name" value="MFS_trans_sf"/>
</dbReference>
<evidence type="ECO:0000256" key="6">
    <source>
        <dbReference type="SAM" id="Phobius"/>
    </source>
</evidence>
<dbReference type="GO" id="GO:0022857">
    <property type="term" value="F:transmembrane transporter activity"/>
    <property type="evidence" value="ECO:0007669"/>
    <property type="project" value="InterPro"/>
</dbReference>
<feature type="region of interest" description="Disordered" evidence="5">
    <location>
        <begin position="1"/>
        <end position="21"/>
    </location>
</feature>
<evidence type="ECO:0000256" key="1">
    <source>
        <dbReference type="ARBA" id="ARBA00004141"/>
    </source>
</evidence>
<evidence type="ECO:0000313" key="9">
    <source>
        <dbReference type="Proteomes" id="UP000701801"/>
    </source>
</evidence>
<comment type="caution">
    <text evidence="8">The sequence shown here is derived from an EMBL/GenBank/DDBJ whole genome shotgun (WGS) entry which is preliminary data.</text>
</comment>
<dbReference type="PANTHER" id="PTHR23502">
    <property type="entry name" value="MAJOR FACILITATOR SUPERFAMILY"/>
    <property type="match status" value="1"/>
</dbReference>
<dbReference type="Pfam" id="PF07690">
    <property type="entry name" value="MFS_1"/>
    <property type="match status" value="1"/>
</dbReference>
<dbReference type="InterPro" id="IPR011701">
    <property type="entry name" value="MFS"/>
</dbReference>
<evidence type="ECO:0000259" key="7">
    <source>
        <dbReference type="PROSITE" id="PS50850"/>
    </source>
</evidence>
<dbReference type="Gene3D" id="1.20.1720.10">
    <property type="entry name" value="Multidrug resistance protein D"/>
    <property type="match status" value="1"/>
</dbReference>
<comment type="subcellular location">
    <subcellularLocation>
        <location evidence="1">Membrane</location>
        <topology evidence="1">Multi-pass membrane protein</topology>
    </subcellularLocation>
</comment>
<dbReference type="Proteomes" id="UP000701801">
    <property type="component" value="Unassembled WGS sequence"/>
</dbReference>
<name>A0A9N9LQA7_9HELO</name>
<keyword evidence="2 6" id="KW-0812">Transmembrane</keyword>
<feature type="transmembrane region" description="Helical" evidence="6">
    <location>
        <begin position="100"/>
        <end position="119"/>
    </location>
</feature>